<sequence length="141" mass="16253">MVLVKFRVAWWFKNLGKGFNESFSLLVIDIAERCLDLGKIKDAIIAERLAIAKACELCVLRIEMRGKMVVINSDSKNTVSWINIPGLENINFMHLIYDILNSLFKFNQLWVEFNPRDSKLMEDYLAKREADGDGGVINWLL</sequence>
<name>A0AAD9TEY3_9ROSI</name>
<gene>
    <name evidence="1" type="ORF">Ddye_029298</name>
</gene>
<dbReference type="Proteomes" id="UP001280121">
    <property type="component" value="Unassembled WGS sequence"/>
</dbReference>
<organism evidence="1 2">
    <name type="scientific">Dipteronia dyeriana</name>
    <dbReference type="NCBI Taxonomy" id="168575"/>
    <lineage>
        <taxon>Eukaryota</taxon>
        <taxon>Viridiplantae</taxon>
        <taxon>Streptophyta</taxon>
        <taxon>Embryophyta</taxon>
        <taxon>Tracheophyta</taxon>
        <taxon>Spermatophyta</taxon>
        <taxon>Magnoliopsida</taxon>
        <taxon>eudicotyledons</taxon>
        <taxon>Gunneridae</taxon>
        <taxon>Pentapetalae</taxon>
        <taxon>rosids</taxon>
        <taxon>malvids</taxon>
        <taxon>Sapindales</taxon>
        <taxon>Sapindaceae</taxon>
        <taxon>Hippocastanoideae</taxon>
        <taxon>Acereae</taxon>
        <taxon>Dipteronia</taxon>
    </lineage>
</organism>
<keyword evidence="2" id="KW-1185">Reference proteome</keyword>
<protein>
    <submittedName>
        <fullName evidence="1">Uncharacterized protein</fullName>
    </submittedName>
</protein>
<reference evidence="1" key="1">
    <citation type="journal article" date="2023" name="Plant J.">
        <title>Genome sequences and population genomics provide insights into the demographic history, inbreeding, and mutation load of two 'living fossil' tree species of Dipteronia.</title>
        <authorList>
            <person name="Feng Y."/>
            <person name="Comes H.P."/>
            <person name="Chen J."/>
            <person name="Zhu S."/>
            <person name="Lu R."/>
            <person name="Zhang X."/>
            <person name="Li P."/>
            <person name="Qiu J."/>
            <person name="Olsen K.M."/>
            <person name="Qiu Y."/>
        </authorList>
    </citation>
    <scope>NUCLEOTIDE SEQUENCE</scope>
    <source>
        <strain evidence="1">KIB01</strain>
    </source>
</reference>
<evidence type="ECO:0000313" key="2">
    <source>
        <dbReference type="Proteomes" id="UP001280121"/>
    </source>
</evidence>
<dbReference type="AlphaFoldDB" id="A0AAD9TEY3"/>
<accession>A0AAD9TEY3</accession>
<comment type="caution">
    <text evidence="1">The sequence shown here is derived from an EMBL/GenBank/DDBJ whole genome shotgun (WGS) entry which is preliminary data.</text>
</comment>
<evidence type="ECO:0000313" key="1">
    <source>
        <dbReference type="EMBL" id="KAK2634506.1"/>
    </source>
</evidence>
<proteinExistence type="predicted"/>
<dbReference type="EMBL" id="JANJYI010000009">
    <property type="protein sequence ID" value="KAK2634506.1"/>
    <property type="molecule type" value="Genomic_DNA"/>
</dbReference>